<accession>A0A2D2ATP7</accession>
<dbReference type="AlphaFoldDB" id="A0A2D2ATP7"/>
<dbReference type="Proteomes" id="UP000228945">
    <property type="component" value="Chromosome"/>
</dbReference>
<protein>
    <submittedName>
        <fullName evidence="2">Cupin</fullName>
    </submittedName>
</protein>
<sequence>MHDMTAIAAELAELRLDAPTPDAMMDCMRVLETFNQCALGVIRFAGVTPWERHPDDEFLYVLEGAVELTVLADGQRRCEALAAGCAGVVPAGAWHRQSAPGGVALIYVTSREGTEHSDAETP</sequence>
<evidence type="ECO:0000313" key="3">
    <source>
        <dbReference type="Proteomes" id="UP000228945"/>
    </source>
</evidence>
<evidence type="ECO:0000259" key="1">
    <source>
        <dbReference type="Pfam" id="PF07883"/>
    </source>
</evidence>
<dbReference type="RefSeq" id="WP_099620592.1">
    <property type="nucleotide sequence ID" value="NZ_CP024201.1"/>
</dbReference>
<feature type="domain" description="Cupin type-2" evidence="1">
    <location>
        <begin position="47"/>
        <end position="105"/>
    </location>
</feature>
<organism evidence="2 3">
    <name type="scientific">Caulobacter mirabilis</name>
    <dbReference type="NCBI Taxonomy" id="69666"/>
    <lineage>
        <taxon>Bacteria</taxon>
        <taxon>Pseudomonadati</taxon>
        <taxon>Pseudomonadota</taxon>
        <taxon>Alphaproteobacteria</taxon>
        <taxon>Caulobacterales</taxon>
        <taxon>Caulobacteraceae</taxon>
        <taxon>Caulobacter</taxon>
    </lineage>
</organism>
<keyword evidence="3" id="KW-1185">Reference proteome</keyword>
<dbReference type="SUPFAM" id="SSF51182">
    <property type="entry name" value="RmlC-like cupins"/>
    <property type="match status" value="1"/>
</dbReference>
<dbReference type="Pfam" id="PF07883">
    <property type="entry name" value="Cupin_2"/>
    <property type="match status" value="1"/>
</dbReference>
<dbReference type="InterPro" id="IPR014710">
    <property type="entry name" value="RmlC-like_jellyroll"/>
</dbReference>
<dbReference type="InterPro" id="IPR011051">
    <property type="entry name" value="RmlC_Cupin_sf"/>
</dbReference>
<dbReference type="OrthoDB" id="7220291at2"/>
<evidence type="ECO:0000313" key="2">
    <source>
        <dbReference type="EMBL" id="ATQ41335.1"/>
    </source>
</evidence>
<dbReference type="InterPro" id="IPR013096">
    <property type="entry name" value="Cupin_2"/>
</dbReference>
<dbReference type="KEGG" id="cmb:CSW64_02355"/>
<reference evidence="2 3" key="1">
    <citation type="submission" date="2017-10" db="EMBL/GenBank/DDBJ databases">
        <title>Genome sequence of Caulobacter mirabilis FWC38.</title>
        <authorList>
            <person name="Fiebig A."/>
            <person name="Crosson S."/>
        </authorList>
    </citation>
    <scope>NUCLEOTIDE SEQUENCE [LARGE SCALE GENOMIC DNA]</scope>
    <source>
        <strain evidence="2 3">FWC 38</strain>
    </source>
</reference>
<proteinExistence type="predicted"/>
<gene>
    <name evidence="2" type="ORF">CSW64_02355</name>
</gene>
<dbReference type="Gene3D" id="2.60.120.10">
    <property type="entry name" value="Jelly Rolls"/>
    <property type="match status" value="1"/>
</dbReference>
<dbReference type="EMBL" id="CP024201">
    <property type="protein sequence ID" value="ATQ41335.1"/>
    <property type="molecule type" value="Genomic_DNA"/>
</dbReference>
<name>A0A2D2ATP7_9CAUL</name>